<evidence type="ECO:0000256" key="12">
    <source>
        <dbReference type="ARBA" id="ARBA00023125"/>
    </source>
</evidence>
<evidence type="ECO:0000256" key="4">
    <source>
        <dbReference type="ARBA" id="ARBA00022741"/>
    </source>
</evidence>
<evidence type="ECO:0000256" key="1">
    <source>
        <dbReference type="ARBA" id="ARBA00022485"/>
    </source>
</evidence>
<evidence type="ECO:0000256" key="11">
    <source>
        <dbReference type="ARBA" id="ARBA00023014"/>
    </source>
</evidence>
<feature type="binding site" evidence="14">
    <location>
        <position position="1109"/>
    </location>
    <ligand>
        <name>[4Fe-4S] cluster</name>
        <dbReference type="ChEBI" id="CHEBI:49883"/>
    </ligand>
</feature>
<dbReference type="RefSeq" id="WP_369869099.1">
    <property type="nucleotide sequence ID" value="NZ_JBGFFE010000015.1"/>
</dbReference>
<evidence type="ECO:0000313" key="18">
    <source>
        <dbReference type="Proteomes" id="UP001565220"/>
    </source>
</evidence>
<comment type="cofactor">
    <cofactor evidence="14">
        <name>[4Fe-4S] cluster</name>
        <dbReference type="ChEBI" id="CHEBI:49883"/>
    </cofactor>
    <text evidence="14">Binds 1 [4Fe-4S] cluster.</text>
</comment>
<keyword evidence="18" id="KW-1185">Reference proteome</keyword>
<feature type="binding site" evidence="14">
    <location>
        <position position="1112"/>
    </location>
    <ligand>
        <name>[4Fe-4S] cluster</name>
        <dbReference type="ChEBI" id="CHEBI:49883"/>
    </ligand>
</feature>
<comment type="function">
    <text evidence="14">The heterodimer acts as both an ATP-dependent DNA helicase and an ATP-dependent, dual-direction single-stranded exonuclease. Recognizes the chi site generating a DNA molecule suitable for the initiation of homologous recombination. The AddB subunit has 5' -&gt; 3' nuclease activity but not helicase activity.</text>
</comment>
<evidence type="ECO:0000256" key="9">
    <source>
        <dbReference type="ARBA" id="ARBA00022840"/>
    </source>
</evidence>
<comment type="subunit">
    <text evidence="14">Heterodimer of AddA and AddB.</text>
</comment>
<dbReference type="InterPro" id="IPR011604">
    <property type="entry name" value="PDDEXK-like_dom_sf"/>
</dbReference>
<evidence type="ECO:0000256" key="3">
    <source>
        <dbReference type="ARBA" id="ARBA00022723"/>
    </source>
</evidence>
<feature type="domain" description="ATP-dependent helicase/deoxyribonuclease subunit B N-terminal" evidence="16">
    <location>
        <begin position="5"/>
        <end position="289"/>
    </location>
</feature>
<dbReference type="Gene3D" id="3.90.320.10">
    <property type="match status" value="1"/>
</dbReference>
<keyword evidence="2 14" id="KW-0540">Nuclease</keyword>
<dbReference type="Proteomes" id="UP001565220">
    <property type="component" value="Unassembled WGS sequence"/>
</dbReference>
<feature type="binding site" evidence="14">
    <location>
        <position position="789"/>
    </location>
    <ligand>
        <name>[4Fe-4S] cluster</name>
        <dbReference type="ChEBI" id="CHEBI:49883"/>
    </ligand>
</feature>
<dbReference type="PANTHER" id="PTHR30591:SF1">
    <property type="entry name" value="RECBCD ENZYME SUBUNIT RECC"/>
    <property type="match status" value="1"/>
</dbReference>
<evidence type="ECO:0000256" key="2">
    <source>
        <dbReference type="ARBA" id="ARBA00022722"/>
    </source>
</evidence>
<dbReference type="Pfam" id="PF21445">
    <property type="entry name" value="ADDB_N"/>
    <property type="match status" value="1"/>
</dbReference>
<feature type="binding site" evidence="14">
    <location>
        <position position="1118"/>
    </location>
    <ligand>
        <name>[4Fe-4S] cluster</name>
        <dbReference type="ChEBI" id="CHEBI:49883"/>
    </ligand>
</feature>
<dbReference type="InterPro" id="IPR038726">
    <property type="entry name" value="PDDEXK_AddAB-type"/>
</dbReference>
<evidence type="ECO:0000259" key="16">
    <source>
        <dbReference type="Pfam" id="PF21445"/>
    </source>
</evidence>
<accession>A0ABV4DYX3</accession>
<keyword evidence="11 14" id="KW-0411">Iron-sulfur</keyword>
<keyword evidence="7 14" id="KW-0347">Helicase</keyword>
<dbReference type="InterPro" id="IPR049035">
    <property type="entry name" value="ADDB_N"/>
</dbReference>
<comment type="miscellaneous">
    <text evidence="14">Despite having conserved helicase domains, this subunit does not have helicase activity.</text>
</comment>
<dbReference type="GO" id="GO:0003678">
    <property type="term" value="F:DNA helicase activity"/>
    <property type="evidence" value="ECO:0007669"/>
    <property type="project" value="UniProtKB-EC"/>
</dbReference>
<evidence type="ECO:0000259" key="15">
    <source>
        <dbReference type="Pfam" id="PF12705"/>
    </source>
</evidence>
<dbReference type="HAMAP" id="MF_01452">
    <property type="entry name" value="AddB_type1"/>
    <property type="match status" value="1"/>
</dbReference>
<reference evidence="17 18" key="1">
    <citation type="submission" date="2024-08" db="EMBL/GenBank/DDBJ databases">
        <title>Clostridium lapicellarii sp. nov., and Clostridium renhuaiense sp. nov., two species isolated from the mud in a fermentation cellar used for producing sauce-flavour Chinese liquors.</title>
        <authorList>
            <person name="Yang F."/>
            <person name="Wang H."/>
            <person name="Chen L.Q."/>
            <person name="Zhou N."/>
            <person name="Lu J.J."/>
            <person name="Pu X.X."/>
            <person name="Wan B."/>
            <person name="Wang L."/>
            <person name="Liu S.J."/>
        </authorList>
    </citation>
    <scope>NUCLEOTIDE SEQUENCE [LARGE SCALE GENOMIC DNA]</scope>
    <source>
        <strain evidence="17 18">MT-113</strain>
    </source>
</reference>
<keyword evidence="9 14" id="KW-0067">ATP-binding</keyword>
<proteinExistence type="inferred from homology"/>
<evidence type="ECO:0000313" key="17">
    <source>
        <dbReference type="EMBL" id="MEY8764101.1"/>
    </source>
</evidence>
<dbReference type="InterPro" id="IPR027417">
    <property type="entry name" value="P-loop_NTPase"/>
</dbReference>
<comment type="caution">
    <text evidence="17">The sequence shown here is derived from an EMBL/GenBank/DDBJ whole genome shotgun (WGS) entry which is preliminary data.</text>
</comment>
<keyword evidence="6 14" id="KW-0378">Hydrolase</keyword>
<evidence type="ECO:0000256" key="13">
    <source>
        <dbReference type="ARBA" id="ARBA00023204"/>
    </source>
</evidence>
<name>A0ABV4DYX3_9CLOT</name>
<evidence type="ECO:0000256" key="8">
    <source>
        <dbReference type="ARBA" id="ARBA00022839"/>
    </source>
</evidence>
<dbReference type="NCBIfam" id="TIGR02773">
    <property type="entry name" value="addB_Gpos"/>
    <property type="match status" value="1"/>
</dbReference>
<keyword evidence="3 14" id="KW-0479">Metal-binding</keyword>
<dbReference type="Gene3D" id="6.10.140.1030">
    <property type="match status" value="1"/>
</dbReference>
<protein>
    <recommendedName>
        <fullName evidence="14">ATP-dependent helicase/deoxyribonuclease subunit B</fullName>
        <ecNumber evidence="14">3.1.-.-</ecNumber>
    </recommendedName>
    <alternativeName>
        <fullName evidence="14">ATP-dependent helicase/nuclease subunit AddB</fullName>
    </alternativeName>
</protein>
<dbReference type="PANTHER" id="PTHR30591">
    <property type="entry name" value="RECBCD ENZYME SUBUNIT RECC"/>
    <property type="match status" value="1"/>
</dbReference>
<keyword evidence="12 14" id="KW-0238">DNA-binding</keyword>
<keyword evidence="10 14" id="KW-0408">Iron</keyword>
<evidence type="ECO:0000256" key="5">
    <source>
        <dbReference type="ARBA" id="ARBA00022763"/>
    </source>
</evidence>
<dbReference type="EC" id="3.1.-.-" evidence="14"/>
<evidence type="ECO:0000256" key="10">
    <source>
        <dbReference type="ARBA" id="ARBA00023004"/>
    </source>
</evidence>
<evidence type="ECO:0000256" key="7">
    <source>
        <dbReference type="ARBA" id="ARBA00022806"/>
    </source>
</evidence>
<keyword evidence="8 14" id="KW-0269">Exonuclease</keyword>
<dbReference type="InterPro" id="IPR014140">
    <property type="entry name" value="DNA_helicase_suAddB"/>
</dbReference>
<keyword evidence="4 14" id="KW-0547">Nucleotide-binding</keyword>
<sequence length="1159" mass="133057">MSIRFIYGRAGSGKSHYCLNSVKNKIYGGDERNLVIIVPEQFSFQAEKNLVETVGERGMLKAQVLSFRRMAERVLAEVGGGTRKNINDAGRSVLLYKIIEENKDKLKVFGRAAKKKGFINLISDAIIELKRYKISPGILKDSADNIEGVSLKNKLEDISVIFSEFENTLHKKYLDSEDTLNILSEKIDRSRMFDDAEVWVDEFFNFTPQEYEVLKKIMNKAYRVNITLCMEGREGYGTSESMDLFFPTRITEKKLLQIAEDNNIHYDKPVVLNCSPCYRFKKSPELQHLQGFLFSYPRKPYCRPVKDIGIYRALNQYAEIEHVARDIVKACRDKDLRFRDIAVVTGDLDGYESLIKAVFNEYDIPYFIDKKREIVNNPVIVLIISAVEILSKNWSYESVFRYLKTGILNIEFDEIDMLENYVLANGIRGKRWTQPEPWDFKMSRGISKEDIPEDETEYLNRINSIRDKVREPILKLSAAIKGRKKGTQICQGLYDFLCDLGVPEKIKGLIEEFRSSSKLDKANEYSQIWDIVMDVLDQIVESRGDETFGMKAFNEMLVNSFLQYKIGVIPPSLDQVLVSSVTRLRSHDIRALYIVGVNDGIFPAAIVSDGIFTDDDRDVLREKGLELKENTRTRALEEQFLVYVTLTVEDKYLKLSYSMSDSEGKAKRPSIVISMIKKLFPGLQEKSDVMDTAGDGESMESISTPKATFNELILNMRRNIGNTDSINPIWMDVYSWYKGDSRWSEKLKSVLSGFSYNNKMEIADTGKVRKLYGRHLTVSVSRLEKYAQCPFAYFVQYGLNVRERKMYDFSPPDLGSFMHKMIEKFSIALKEKELTWKDIDEKWCRENIECIIDGTLENMPGSILNSSRKYKHLTDRIKRILTRSLWLITEHMKKGEFEPRAYELSFGYGGDFPPISIELHSGEKVNLVGRADRVDAMEKNGETYLRIIDYKSGTKEFKLSDIYYGFQMQLLIYLDAILTELDEKMDVDAVPAGILYFKLDDPIIRSSGNISDDEIKERIVKSLKMNGLLLSDPDIIKKMDKDIKSSSDIIPASVKKNGSLSKAKSSLATVEQFQLLRKYVRNTIGKLCDEMLEGNIDIAPCKNKNRSACSYCIYSAICQFDISMDGNRYKVIRDKSNEEVWKDIENEVRKSSDHGVIGG</sequence>
<gene>
    <name evidence="14 17" type="primary">addB</name>
    <name evidence="17" type="ORF">AB8S09_10685</name>
</gene>
<comment type="cofactor">
    <cofactor evidence="14">
        <name>Mg(2+)</name>
        <dbReference type="ChEBI" id="CHEBI:18420"/>
    </cofactor>
</comment>
<dbReference type="SUPFAM" id="SSF52540">
    <property type="entry name" value="P-loop containing nucleoside triphosphate hydrolases"/>
    <property type="match status" value="1"/>
</dbReference>
<evidence type="ECO:0000256" key="6">
    <source>
        <dbReference type="ARBA" id="ARBA00022801"/>
    </source>
</evidence>
<comment type="similarity">
    <text evidence="14">Belongs to the helicase family. AddB/RexB type 1 subfamily.</text>
</comment>
<dbReference type="EMBL" id="JBGFFE010000015">
    <property type="protein sequence ID" value="MEY8764101.1"/>
    <property type="molecule type" value="Genomic_DNA"/>
</dbReference>
<dbReference type="Gene3D" id="3.40.50.300">
    <property type="entry name" value="P-loop containing nucleotide triphosphate hydrolases"/>
    <property type="match status" value="4"/>
</dbReference>
<dbReference type="GO" id="GO:0016787">
    <property type="term" value="F:hydrolase activity"/>
    <property type="evidence" value="ECO:0007669"/>
    <property type="project" value="UniProtKB-KW"/>
</dbReference>
<keyword evidence="5 14" id="KW-0227">DNA damage</keyword>
<organism evidence="17 18">
    <name type="scientific">Clostridium lapidicellarium</name>
    <dbReference type="NCBI Taxonomy" id="3240931"/>
    <lineage>
        <taxon>Bacteria</taxon>
        <taxon>Bacillati</taxon>
        <taxon>Bacillota</taxon>
        <taxon>Clostridia</taxon>
        <taxon>Eubacteriales</taxon>
        <taxon>Clostridiaceae</taxon>
        <taxon>Clostridium</taxon>
    </lineage>
</organism>
<keyword evidence="13 14" id="KW-0234">DNA repair</keyword>
<feature type="domain" description="PD-(D/E)XK endonuclease-like" evidence="15">
    <location>
        <begin position="777"/>
        <end position="1119"/>
    </location>
</feature>
<keyword evidence="1 14" id="KW-0004">4Fe-4S</keyword>
<evidence type="ECO:0000256" key="14">
    <source>
        <dbReference type="HAMAP-Rule" id="MF_01452"/>
    </source>
</evidence>
<dbReference type="Pfam" id="PF12705">
    <property type="entry name" value="PDDEXK_1"/>
    <property type="match status" value="1"/>
</dbReference>